<proteinExistence type="predicted"/>
<organism evidence="1 2">
    <name type="scientific">Flavihumibacter fluminis</name>
    <dbReference type="NCBI Taxonomy" id="2909236"/>
    <lineage>
        <taxon>Bacteria</taxon>
        <taxon>Pseudomonadati</taxon>
        <taxon>Bacteroidota</taxon>
        <taxon>Chitinophagia</taxon>
        <taxon>Chitinophagales</taxon>
        <taxon>Chitinophagaceae</taxon>
        <taxon>Flavihumibacter</taxon>
    </lineage>
</organism>
<evidence type="ECO:0000313" key="2">
    <source>
        <dbReference type="Proteomes" id="UP001200145"/>
    </source>
</evidence>
<dbReference type="EMBL" id="JAKEVY010000002">
    <property type="protein sequence ID" value="MCF1715147.1"/>
    <property type="molecule type" value="Genomic_DNA"/>
</dbReference>
<evidence type="ECO:0008006" key="3">
    <source>
        <dbReference type="Google" id="ProtNLM"/>
    </source>
</evidence>
<keyword evidence="2" id="KW-1185">Reference proteome</keyword>
<comment type="caution">
    <text evidence="1">The sequence shown here is derived from an EMBL/GenBank/DDBJ whole genome shotgun (WGS) entry which is preliminary data.</text>
</comment>
<evidence type="ECO:0000313" key="1">
    <source>
        <dbReference type="EMBL" id="MCF1715147.1"/>
    </source>
</evidence>
<reference evidence="1 2" key="1">
    <citation type="submission" date="2022-01" db="EMBL/GenBank/DDBJ databases">
        <title>Flavihumibacter sp. nov., isolated from sediment of a river.</title>
        <authorList>
            <person name="Liu H."/>
        </authorList>
    </citation>
    <scope>NUCLEOTIDE SEQUENCE [LARGE SCALE GENOMIC DNA]</scope>
    <source>
        <strain evidence="1 2">RY-1</strain>
    </source>
</reference>
<sequence length="152" mass="17398">MKSKDIKIRFKSINLLSKSMNPKPDKDFDQEDFHFIINGKTNLQKEAKLIVSQTEVKIHPNKNRDILLGSILVECQFQVDDFADILDKTEESSITFPKELDILIKTMSISTIRGIMYSEFNGTYLTNAILPIIFLPSSNTKPEAISKKNFIE</sequence>
<dbReference type="Proteomes" id="UP001200145">
    <property type="component" value="Unassembled WGS sequence"/>
</dbReference>
<accession>A0ABS9BJ67</accession>
<protein>
    <recommendedName>
        <fullName evidence="3">Preprotein translocase subunit SecB</fullName>
    </recommendedName>
</protein>
<gene>
    <name evidence="1" type="ORF">L0U88_10975</name>
</gene>
<name>A0ABS9BJ67_9BACT</name>
<dbReference type="RefSeq" id="WP_234866096.1">
    <property type="nucleotide sequence ID" value="NZ_JAKEVY010000002.1"/>
</dbReference>